<proteinExistence type="inferred from homology"/>
<feature type="binding site" evidence="6">
    <location>
        <position position="65"/>
    </location>
    <ligand>
        <name>molybdate</name>
        <dbReference type="ChEBI" id="CHEBI:36264"/>
    </ligand>
</feature>
<dbReference type="InterPro" id="IPR044084">
    <property type="entry name" value="AvModA-like_subst-bd"/>
</dbReference>
<dbReference type="PANTHER" id="PTHR30632">
    <property type="entry name" value="MOLYBDATE-BINDING PERIPLASMIC PROTEIN"/>
    <property type="match status" value="1"/>
</dbReference>
<keyword evidence="3 6" id="KW-0479">Metal-binding</keyword>
<evidence type="ECO:0000256" key="7">
    <source>
        <dbReference type="SAM" id="SignalP"/>
    </source>
</evidence>
<keyword evidence="4 7" id="KW-0732">Signal</keyword>
<dbReference type="NCBIfam" id="TIGR01256">
    <property type="entry name" value="modA"/>
    <property type="match status" value="1"/>
</dbReference>
<evidence type="ECO:0000256" key="2">
    <source>
        <dbReference type="ARBA" id="ARBA00022505"/>
    </source>
</evidence>
<dbReference type="GO" id="GO:0030973">
    <property type="term" value="F:molybdate ion binding"/>
    <property type="evidence" value="ECO:0007669"/>
    <property type="project" value="InterPro"/>
</dbReference>
<dbReference type="Pfam" id="PF13531">
    <property type="entry name" value="SBP_bac_11"/>
    <property type="match status" value="1"/>
</dbReference>
<feature type="signal peptide" evidence="7">
    <location>
        <begin position="1"/>
        <end position="28"/>
    </location>
</feature>
<evidence type="ECO:0000256" key="4">
    <source>
        <dbReference type="ARBA" id="ARBA00022729"/>
    </source>
</evidence>
<dbReference type="KEGG" id="amon:H9L24_21550"/>
<reference evidence="8 9" key="1">
    <citation type="submission" date="2020-08" db="EMBL/GenBank/DDBJ databases">
        <title>Genome sequence of Acidovorax monticola KACC 19171T.</title>
        <authorList>
            <person name="Hyun D.-W."/>
            <person name="Bae J.-W."/>
        </authorList>
    </citation>
    <scope>NUCLEOTIDE SEQUENCE [LARGE SCALE GENOMIC DNA]</scope>
    <source>
        <strain evidence="8 9">KACC 19171</strain>
    </source>
</reference>
<evidence type="ECO:0000256" key="3">
    <source>
        <dbReference type="ARBA" id="ARBA00022723"/>
    </source>
</evidence>
<keyword evidence="9" id="KW-1185">Reference proteome</keyword>
<accession>A0A7H0HFP1</accession>
<comment type="similarity">
    <text evidence="1">Belongs to the bacterial solute-binding protein ModA family.</text>
</comment>
<dbReference type="AlphaFoldDB" id="A0A7H0HFP1"/>
<name>A0A7H0HFP1_9BURK</name>
<gene>
    <name evidence="8" type="primary">modA</name>
    <name evidence="8" type="ORF">H9L24_21550</name>
</gene>
<comment type="subunit">
    <text evidence="5">The complex is composed of two ATP-binding proteins (ModC), two transmembrane proteins (ModB) and a solute-binding protein (ModA).</text>
</comment>
<feature type="chain" id="PRO_5029015777" evidence="7">
    <location>
        <begin position="29"/>
        <end position="256"/>
    </location>
</feature>
<evidence type="ECO:0000256" key="1">
    <source>
        <dbReference type="ARBA" id="ARBA00009175"/>
    </source>
</evidence>
<evidence type="ECO:0000313" key="9">
    <source>
        <dbReference type="Proteomes" id="UP000516057"/>
    </source>
</evidence>
<protein>
    <submittedName>
        <fullName evidence="8">Molybdate ABC transporter substrate-binding protein</fullName>
    </submittedName>
</protein>
<keyword evidence="2 6" id="KW-0500">Molybdenum</keyword>
<dbReference type="GO" id="GO:0015689">
    <property type="term" value="P:molybdate ion transport"/>
    <property type="evidence" value="ECO:0007669"/>
    <property type="project" value="InterPro"/>
</dbReference>
<dbReference type="GO" id="GO:1901359">
    <property type="term" value="F:tungstate binding"/>
    <property type="evidence" value="ECO:0007669"/>
    <property type="project" value="UniProtKB-ARBA"/>
</dbReference>
<dbReference type="EMBL" id="CP060790">
    <property type="protein sequence ID" value="QNP59357.1"/>
    <property type="molecule type" value="Genomic_DNA"/>
</dbReference>
<dbReference type="GO" id="GO:0046872">
    <property type="term" value="F:metal ion binding"/>
    <property type="evidence" value="ECO:0007669"/>
    <property type="project" value="UniProtKB-KW"/>
</dbReference>
<organism evidence="8 9">
    <name type="scientific">Paenacidovorax monticola</name>
    <dbReference type="NCBI Taxonomy" id="1926868"/>
    <lineage>
        <taxon>Bacteria</taxon>
        <taxon>Pseudomonadati</taxon>
        <taxon>Pseudomonadota</taxon>
        <taxon>Betaproteobacteria</taxon>
        <taxon>Burkholderiales</taxon>
        <taxon>Comamonadaceae</taxon>
        <taxon>Paenacidovorax</taxon>
    </lineage>
</organism>
<dbReference type="CDD" id="cd13539">
    <property type="entry name" value="PBP2_AvModA"/>
    <property type="match status" value="1"/>
</dbReference>
<dbReference type="RefSeq" id="WP_187736341.1">
    <property type="nucleotide sequence ID" value="NZ_CP060790.1"/>
</dbReference>
<dbReference type="Proteomes" id="UP000516057">
    <property type="component" value="Chromosome"/>
</dbReference>
<dbReference type="Gene3D" id="3.40.190.10">
    <property type="entry name" value="Periplasmic binding protein-like II"/>
    <property type="match status" value="2"/>
</dbReference>
<dbReference type="FunFam" id="3.40.190.10:FF:000035">
    <property type="entry name" value="Molybdate ABC transporter substrate-binding protein"/>
    <property type="match status" value="1"/>
</dbReference>
<evidence type="ECO:0000256" key="5">
    <source>
        <dbReference type="ARBA" id="ARBA00062515"/>
    </source>
</evidence>
<feature type="binding site" evidence="6">
    <location>
        <position position="173"/>
    </location>
    <ligand>
        <name>molybdate</name>
        <dbReference type="ChEBI" id="CHEBI:36264"/>
    </ligand>
</feature>
<dbReference type="PANTHER" id="PTHR30632:SF14">
    <property type="entry name" value="TUNGSTATE_MOLYBDATE_CHROMATE-BINDING PROTEIN MODA"/>
    <property type="match status" value="1"/>
</dbReference>
<dbReference type="InterPro" id="IPR005950">
    <property type="entry name" value="ModA"/>
</dbReference>
<dbReference type="InterPro" id="IPR050682">
    <property type="entry name" value="ModA/WtpA"/>
</dbReference>
<dbReference type="PIRSF" id="PIRSF004846">
    <property type="entry name" value="ModA"/>
    <property type="match status" value="1"/>
</dbReference>
<evidence type="ECO:0000256" key="6">
    <source>
        <dbReference type="PIRSR" id="PIRSR004846-1"/>
    </source>
</evidence>
<sequence>MAPLNPILRSLAAAGLACAAFIGPQAHAGEVAVAVAANFTAPMQKIAAAFEQDTGHKAQLSFGATGKFYAQIVNGAPFQVFLAADDATPAKLDGEGRTVAGSRFTYAVGQLVLWSPQAHYVDAQGQVLKTGSFKHLSVANPKLAPYGAAALQVLDKQGLAATLQPRIVTGENIAQTYQFVASGNAQLGFVALSQVMEDGKIAKGSAWIVPAALHEPIRQDAVLLAPGKDSAAATALMQYLRGDKARAVIHAYGYGF</sequence>
<dbReference type="SUPFAM" id="SSF53850">
    <property type="entry name" value="Periplasmic binding protein-like II"/>
    <property type="match status" value="1"/>
</dbReference>
<evidence type="ECO:0000313" key="8">
    <source>
        <dbReference type="EMBL" id="QNP59357.1"/>
    </source>
</evidence>